<accession>A0A6M5YY58</accession>
<evidence type="ECO:0000313" key="2">
    <source>
        <dbReference type="EMBL" id="QJW98454.1"/>
    </source>
</evidence>
<protein>
    <submittedName>
        <fullName evidence="2">Uncharacterized protein</fullName>
    </submittedName>
</protein>
<keyword evidence="3" id="KW-1185">Reference proteome</keyword>
<proteinExistence type="predicted"/>
<dbReference type="EMBL" id="CP053452">
    <property type="protein sequence ID" value="QJW98454.1"/>
    <property type="molecule type" value="Genomic_DNA"/>
</dbReference>
<dbReference type="Proteomes" id="UP000503447">
    <property type="component" value="Chromosome"/>
</dbReference>
<name>A0A6M5YY58_9BACT</name>
<reference evidence="3" key="1">
    <citation type="submission" date="2020-05" db="EMBL/GenBank/DDBJ databases">
        <title>Frigoriglobus tundricola gen. nov., sp. nov., a psychrotolerant cellulolytic planctomycete of the family Gemmataceae with two divergent copies of 16S rRNA gene.</title>
        <authorList>
            <person name="Kulichevskaya I.S."/>
            <person name="Ivanova A.A."/>
            <person name="Naumoff D.G."/>
            <person name="Beletsky A.V."/>
            <person name="Rijpstra W.I.C."/>
            <person name="Sinninghe Damste J.S."/>
            <person name="Mardanov A.V."/>
            <person name="Ravin N.V."/>
            <person name="Dedysh S.N."/>
        </authorList>
    </citation>
    <scope>NUCLEOTIDE SEQUENCE [LARGE SCALE GENOMIC DNA]</scope>
    <source>
        <strain evidence="3">PL17</strain>
    </source>
</reference>
<feature type="region of interest" description="Disordered" evidence="1">
    <location>
        <begin position="20"/>
        <end position="68"/>
    </location>
</feature>
<evidence type="ECO:0000313" key="3">
    <source>
        <dbReference type="Proteomes" id="UP000503447"/>
    </source>
</evidence>
<evidence type="ECO:0000256" key="1">
    <source>
        <dbReference type="SAM" id="MobiDB-lite"/>
    </source>
</evidence>
<dbReference type="KEGG" id="ftj:FTUN_6044"/>
<feature type="compositionally biased region" description="Polar residues" evidence="1">
    <location>
        <begin position="40"/>
        <end position="49"/>
    </location>
</feature>
<dbReference type="AlphaFoldDB" id="A0A6M5YY58"/>
<organism evidence="2 3">
    <name type="scientific">Frigoriglobus tundricola</name>
    <dbReference type="NCBI Taxonomy" id="2774151"/>
    <lineage>
        <taxon>Bacteria</taxon>
        <taxon>Pseudomonadati</taxon>
        <taxon>Planctomycetota</taxon>
        <taxon>Planctomycetia</taxon>
        <taxon>Gemmatales</taxon>
        <taxon>Gemmataceae</taxon>
        <taxon>Frigoriglobus</taxon>
    </lineage>
</organism>
<feature type="region of interest" description="Disordered" evidence="1">
    <location>
        <begin position="148"/>
        <end position="261"/>
    </location>
</feature>
<gene>
    <name evidence="2" type="ORF">FTUN_6044</name>
</gene>
<sequence>MSRSWWSLLVGTVGTPPECARVGAAHNPALTRAHTKRRTVTGSDRQQAGTHRRQRSRAGGRPDAARRLEPFQSAYATHREDAWCAMNEGDGPQRVRFPPGNWVAPAGSYRSGGGGNEAVEAFETTPRCDGVASPRVVTLVNAEQAPKVPNVGADPLRQWGRPPTLASRSPAGIRRPTSDPTQRSHRGIWRRHADTRGSSQHGKPQVVAERVCQPDAREGQAGPPGVADRFVVPMKPGNAGGGKGPEFQIRVRGSRESGDWR</sequence>